<sequence>MKLSSPSRKTLSLLLVLVLLLTGGLPGISPGTGKASADAPITVEAALAKTAIENVTVLGYIVGYTTGTGAYSQNPSSFANDSNLAIADNPAETDPAKIMPVQLPASPDYIRKQFGLKTNPSLLGTQIVITGKTEAYFLVPGIKSVSKVEMFSTTPPVSASPASGSTVGKGSTIALSTSSVTASVYYSVYANGSTTADLANVWYQAPIAVDASYNTLTIKAYSTSPGLTDSPLATFTYKAVSVLDNLKINQIQGAAHTSPYADSLVTNVKGIVTYIKDADTFYIQSSDADADSDIKTSEAVMIYQKGGSSAVKAGDSVAVDGTVQEYGFSGQLTTTEIAATKIAVLSSGNALPAAIVAGTGGRVIPTAVIDDDKLTKFEPATDAIDFYESLEGMRLQLNKPTTVGPAVYYASSSTFEIPVITDNGTANTNEVYSAAGGLVLTGADFNPQRLMLSVKTAPILTTGQKFTENITGILSYDYGKFIISTESGTLPGVSASTLQRETTTLAYDEGKLTVASFNIENFSKLNDNKKITNVAKDIVVNLKTPDIVGLTEVQDNDGAANSGVTDASESFQALIDAINALPGSSGTDYAYTDIAPENNKDGGAPGGNIRSGFLYNKNRVELKAGTKGTATQAVSYSAASGLSLNPGRIDPLNGAFNDSRKPLAAEFTFQGNDVIVIANHFNSKGGDSYLFGATQPPAFSSEVQRANIAKAVNGFVANVLKQNADANVVVLGDLNDFQFSNTLNLLKGSALTNLVNTLPLNERYSYVYQGNSQTLDHILVNNRLASGSKLDIVHLNADFADPGDYGSSVTFPEDIRVSDHDPLVAQIDFAPADFNLRVLHTNDTHSHLENVTKRTSAISSERTGNSVLLDAGDVFSGTLYFTQFKGQADIKFMNNIGYDAMTFGNHEFDLNKEQPEVLKNFVTAAKFPFASANIDFTTKNSELAELYHNTTGTLETDETKSTAKDGNIYPSVIKDVYGEKIGIFGLTTEDTVGLSSPGDKISFKDHVESAKNTVAMLEAQGINKIIAVTHLGYTVDQELAKAVPGIDIIVGGHSHTKIDNPPSPIVNVGTGKKVLIVQTGEYSQFLGELDVTFDKNGEILGYSGALLDVNRFGEDATAKALLAPYDAELATVRSAVIGSSNVDLYVNRTIDGKSVRVVRQEETPIGNMIADSISEKVKELLPNFVSASDLASIKGVVAIQNGGGIRAAIDKGDITMGEVLTTLPFGNSLVALKVTGAEIISSLENSVSGLSSDQGRFAQVSGMKYTFDSTKTPEIVDPLTGNVTQAGQRIVSVEIQQANGSYVPVDPNAYYILSTNSFMAGGGDFYRALAAAKADGRYYELGLPDFEVLLSYLRKHNPVDVAVQGRITDLKGTTPAPTATPTPTPSATSAPGGGVITVTPSPTASASATPQVTTITAADLTAKLAALPTGSSELVIPVTASGGGAQIVLPGSVLIQQAAANPATVLTFTTTNGSSYSLPLSLVNGTALAAQLGSSDFTITVSILSASTATLSSVNQAIAAQAGSGTLAAPVIEFSITAKSGTASVPLNSFGSIYVKRTLTAPSILNPGSATAVSFDPVTGKISFVPSVFTTKADGTTEVAIKRNSNSYYTVVQSTKTFEDITGHWAKSAIDLLASKLIITGTSATAFSPSQQVTRAEFAALITRSLGLAKASSGTTFSDVSAGAWYADAVQTAAAAGLITGYTDGSFKPSSPITRQEMAAILSKAMKFTGKTLNGDLSALKKFSDAAALPAWSQTAVAEIAAEGIIQGQPDGSFAPQKSATRAEAATMLEKTLKTLGFIN</sequence>
<dbReference type="CDD" id="cd04486">
    <property type="entry name" value="YhcR_OBF_like"/>
    <property type="match status" value="1"/>
</dbReference>
<dbReference type="Gene3D" id="3.60.10.10">
    <property type="entry name" value="Endonuclease/exonuclease/phosphatase"/>
    <property type="match status" value="1"/>
</dbReference>
<dbReference type="InterPro" id="IPR001119">
    <property type="entry name" value="SLH_dom"/>
</dbReference>
<evidence type="ECO:0000256" key="1">
    <source>
        <dbReference type="ARBA" id="ARBA00022729"/>
    </source>
</evidence>
<dbReference type="InterPro" id="IPR036691">
    <property type="entry name" value="Endo/exonu/phosph_ase_sf"/>
</dbReference>
<dbReference type="Gene3D" id="3.90.780.10">
    <property type="entry name" value="5'-Nucleotidase, C-terminal domain"/>
    <property type="match status" value="1"/>
</dbReference>
<evidence type="ECO:0000313" key="4">
    <source>
        <dbReference type="EMBL" id="CAH1213921.1"/>
    </source>
</evidence>
<dbReference type="Pfam" id="PF00149">
    <property type="entry name" value="Metallophos"/>
    <property type="match status" value="1"/>
</dbReference>
<name>A0ABN8GNL5_9BACL</name>
<feature type="domain" description="SLH" evidence="3">
    <location>
        <begin position="1740"/>
        <end position="1800"/>
    </location>
</feature>
<dbReference type="InterPro" id="IPR036907">
    <property type="entry name" value="5'-Nucleotdase_C_sf"/>
</dbReference>
<feature type="compositionally biased region" description="Low complexity" evidence="2">
    <location>
        <begin position="1397"/>
        <end position="1407"/>
    </location>
</feature>
<dbReference type="InterPro" id="IPR006146">
    <property type="entry name" value="5'-Nucleotdase_CS"/>
</dbReference>
<dbReference type="PRINTS" id="PR01607">
    <property type="entry name" value="APYRASEFAMLY"/>
</dbReference>
<dbReference type="Proteomes" id="UP000838324">
    <property type="component" value="Unassembled WGS sequence"/>
</dbReference>
<keyword evidence="5" id="KW-1185">Reference proteome</keyword>
<dbReference type="InterPro" id="IPR006179">
    <property type="entry name" value="5_nucleotidase/apyrase"/>
</dbReference>
<dbReference type="Pfam" id="PF19886">
    <property type="entry name" value="DUF6359"/>
    <property type="match status" value="1"/>
</dbReference>
<dbReference type="Pfam" id="PF02872">
    <property type="entry name" value="5_nucleotid_C"/>
    <property type="match status" value="1"/>
</dbReference>
<dbReference type="PANTHER" id="PTHR42834">
    <property type="entry name" value="ENDONUCLEASE/EXONUCLEASE/PHOSPHATASE FAMILY PROTEIN (AFU_ORTHOLOGUE AFUA_3G09210)"/>
    <property type="match status" value="1"/>
</dbReference>
<keyword evidence="1" id="KW-0732">Signal</keyword>
<dbReference type="SUPFAM" id="SSF56219">
    <property type="entry name" value="DNase I-like"/>
    <property type="match status" value="1"/>
</dbReference>
<dbReference type="RefSeq" id="WP_236335720.1">
    <property type="nucleotide sequence ID" value="NZ_CAKMMG010000006.1"/>
</dbReference>
<accession>A0ABN8GNL5</accession>
<dbReference type="SUPFAM" id="SSF56300">
    <property type="entry name" value="Metallo-dependent phosphatases"/>
    <property type="match status" value="1"/>
</dbReference>
<proteinExistence type="predicted"/>
<dbReference type="CDD" id="cd10283">
    <property type="entry name" value="MnuA_DNase1-like"/>
    <property type="match status" value="1"/>
</dbReference>
<dbReference type="PROSITE" id="PS00785">
    <property type="entry name" value="5_NUCLEOTIDASE_1"/>
    <property type="match status" value="1"/>
</dbReference>
<dbReference type="Pfam" id="PF00395">
    <property type="entry name" value="SLH"/>
    <property type="match status" value="3"/>
</dbReference>
<dbReference type="EMBL" id="CAKMMG010000006">
    <property type="protein sequence ID" value="CAH1213921.1"/>
    <property type="molecule type" value="Genomic_DNA"/>
</dbReference>
<dbReference type="InterPro" id="IPR004843">
    <property type="entry name" value="Calcineurin-like_PHP"/>
</dbReference>
<protein>
    <recommendedName>
        <fullName evidence="3">SLH domain-containing protein</fullName>
    </recommendedName>
</protein>
<dbReference type="InterPro" id="IPR005135">
    <property type="entry name" value="Endo/exonuclease/phosphatase"/>
</dbReference>
<dbReference type="Pfam" id="PF03372">
    <property type="entry name" value="Exo_endo_phos"/>
    <property type="match status" value="1"/>
</dbReference>
<feature type="domain" description="SLH" evidence="3">
    <location>
        <begin position="1613"/>
        <end position="1672"/>
    </location>
</feature>
<evidence type="ECO:0000259" key="3">
    <source>
        <dbReference type="PROSITE" id="PS51272"/>
    </source>
</evidence>
<feature type="domain" description="SLH" evidence="3">
    <location>
        <begin position="1673"/>
        <end position="1736"/>
    </location>
</feature>
<dbReference type="InterPro" id="IPR045939">
    <property type="entry name" value="YhcR_N"/>
</dbReference>
<dbReference type="PROSITE" id="PS51272">
    <property type="entry name" value="SLH"/>
    <property type="match status" value="3"/>
</dbReference>
<evidence type="ECO:0000256" key="2">
    <source>
        <dbReference type="SAM" id="MobiDB-lite"/>
    </source>
</evidence>
<feature type="region of interest" description="Disordered" evidence="2">
    <location>
        <begin position="1370"/>
        <end position="1407"/>
    </location>
</feature>
<dbReference type="InterPro" id="IPR029052">
    <property type="entry name" value="Metallo-depent_PP-like"/>
</dbReference>
<gene>
    <name evidence="4" type="ORF">PAECIP111892_03931</name>
</gene>
<comment type="caution">
    <text evidence="4">The sequence shown here is derived from an EMBL/GenBank/DDBJ whole genome shotgun (WGS) entry which is preliminary data.</text>
</comment>
<dbReference type="PANTHER" id="PTHR42834:SF1">
    <property type="entry name" value="ENDONUCLEASE_EXONUCLEASE_PHOSPHATASE FAMILY PROTEIN (AFU_ORTHOLOGUE AFUA_3G09210)"/>
    <property type="match status" value="1"/>
</dbReference>
<organism evidence="4 5">
    <name type="scientific">Paenibacillus auburnensis</name>
    <dbReference type="NCBI Taxonomy" id="2905649"/>
    <lineage>
        <taxon>Bacteria</taxon>
        <taxon>Bacillati</taxon>
        <taxon>Bacillota</taxon>
        <taxon>Bacilli</taxon>
        <taxon>Bacillales</taxon>
        <taxon>Paenibacillaceae</taxon>
        <taxon>Paenibacillus</taxon>
    </lineage>
</organism>
<evidence type="ECO:0000313" key="5">
    <source>
        <dbReference type="Proteomes" id="UP000838324"/>
    </source>
</evidence>
<dbReference type="InterPro" id="IPR008334">
    <property type="entry name" value="5'-Nucleotdase_C"/>
</dbReference>
<dbReference type="SUPFAM" id="SSF55816">
    <property type="entry name" value="5'-nucleotidase (syn. UDP-sugar hydrolase), C-terminal domain"/>
    <property type="match status" value="1"/>
</dbReference>
<reference evidence="4" key="1">
    <citation type="submission" date="2022-01" db="EMBL/GenBank/DDBJ databases">
        <authorList>
            <person name="Criscuolo A."/>
        </authorList>
    </citation>
    <scope>NUCLEOTIDE SEQUENCE</scope>
    <source>
        <strain evidence="4">CIP111892</strain>
    </source>
</reference>
<dbReference type="Gene3D" id="3.60.21.10">
    <property type="match status" value="1"/>
</dbReference>